<comment type="caution">
    <text evidence="8">The sequence shown here is derived from an EMBL/GenBank/DDBJ whole genome shotgun (WGS) entry which is preliminary data.</text>
</comment>
<evidence type="ECO:0000256" key="6">
    <source>
        <dbReference type="SAM" id="MobiDB-lite"/>
    </source>
</evidence>
<reference evidence="8" key="1">
    <citation type="submission" date="2020-08" db="EMBL/GenBank/DDBJ databases">
        <title>Plant Genome Project.</title>
        <authorList>
            <person name="Zhang R.-G."/>
        </authorList>
    </citation>
    <scope>NUCLEOTIDE SEQUENCE</scope>
    <source>
        <strain evidence="8">WSP0</strain>
        <tissue evidence="8">Leaf</tissue>
    </source>
</reference>
<keyword evidence="9" id="KW-1185">Reference proteome</keyword>
<keyword evidence="1" id="KW-0132">Cell division</keyword>
<protein>
    <submittedName>
        <fullName evidence="8">Uncharacterized protein</fullName>
    </submittedName>
</protein>
<gene>
    <name evidence="8" type="ORF">RHGRI_026507</name>
</gene>
<keyword evidence="3" id="KW-0539">Nucleus</keyword>
<dbReference type="GO" id="GO:0003677">
    <property type="term" value="F:DNA binding"/>
    <property type="evidence" value="ECO:0007669"/>
    <property type="project" value="TreeGrafter"/>
</dbReference>
<dbReference type="AlphaFoldDB" id="A0AAV6IU38"/>
<evidence type="ECO:0000256" key="3">
    <source>
        <dbReference type="ARBA" id="ARBA00023242"/>
    </source>
</evidence>
<dbReference type="Proteomes" id="UP000823749">
    <property type="component" value="Chromosome 9"/>
</dbReference>
<dbReference type="EMBL" id="JACTNZ010000009">
    <property type="protein sequence ID" value="KAG5531922.1"/>
    <property type="molecule type" value="Genomic_DNA"/>
</dbReference>
<keyword evidence="2" id="KW-0498">Mitosis</keyword>
<feature type="region of interest" description="Disordered" evidence="6">
    <location>
        <begin position="49"/>
        <end position="78"/>
    </location>
</feature>
<sequence>MGPTRPRCAELGLLVTLCPYSGATLPKYTELGLLATLCPCSGATLPNYTPPRQVPSKVSVEKKKHSSSPVPSEQSCTGENSIPVARMADDLSDIGMWGYSTVETFINIMLDEVKKEGQASNKKDRNFTVKQTGLGWDEATGTVTMSDTEWKLYIQAHPDAKPFQTKGLEHYDLLAELLGNTMATGAYAPDSTVEPITTDDEDEMEALMHRMRKGKGLQSETSTGSKGKRKSDDGQSCGRSHPSKMVRKDHAYEQIAFCQKAKGEWYQTVKIQNTEQVDPKSEPSAIEILNSFKPFVEPTQFLKAFNRLAENLQLRKSFVQLDPDMRRFWVETLESYVCLLFGLLSSFYVLVFCCYFGQASSSSSYYFKIATVFATFYADAATVLAAVFWQNGPTDIWDLRVSFLHFRLEYEQKRDMDSPITKLESSLSALTSDLNEVKAKEEELKSAIRKATDDIDHLKEEVKGMLSAPHVKRSLLEWKSKSEECEKDIQEWRKKISIATTSLAKHSRQLKSKIEQLKSQKQEIFEKCELEGIILPTISDPMDTGSPTLDPALDFSQLSRSYLQNTRPSQREKLDVEFTQKIGALISEIERTAPNLKALDQYEALL</sequence>
<dbReference type="GO" id="GO:0007062">
    <property type="term" value="P:sister chromatid cohesion"/>
    <property type="evidence" value="ECO:0007669"/>
    <property type="project" value="TreeGrafter"/>
</dbReference>
<keyword evidence="4" id="KW-0131">Cell cycle</keyword>
<dbReference type="GO" id="GO:0005634">
    <property type="term" value="C:nucleus"/>
    <property type="evidence" value="ECO:0007669"/>
    <property type="project" value="TreeGrafter"/>
</dbReference>
<evidence type="ECO:0000256" key="2">
    <source>
        <dbReference type="ARBA" id="ARBA00022776"/>
    </source>
</evidence>
<dbReference type="GO" id="GO:0051301">
    <property type="term" value="P:cell division"/>
    <property type="evidence" value="ECO:0007669"/>
    <property type="project" value="UniProtKB-KW"/>
</dbReference>
<feature type="coiled-coil region" evidence="5">
    <location>
        <begin position="420"/>
        <end position="527"/>
    </location>
</feature>
<organism evidence="8 9">
    <name type="scientific">Rhododendron griersonianum</name>
    <dbReference type="NCBI Taxonomy" id="479676"/>
    <lineage>
        <taxon>Eukaryota</taxon>
        <taxon>Viridiplantae</taxon>
        <taxon>Streptophyta</taxon>
        <taxon>Embryophyta</taxon>
        <taxon>Tracheophyta</taxon>
        <taxon>Spermatophyta</taxon>
        <taxon>Magnoliopsida</taxon>
        <taxon>eudicotyledons</taxon>
        <taxon>Gunneridae</taxon>
        <taxon>Pentapetalae</taxon>
        <taxon>asterids</taxon>
        <taxon>Ericales</taxon>
        <taxon>Ericaceae</taxon>
        <taxon>Ericoideae</taxon>
        <taxon>Rhodoreae</taxon>
        <taxon>Rhododendron</taxon>
    </lineage>
</organism>
<accession>A0AAV6IU38</accession>
<evidence type="ECO:0000256" key="4">
    <source>
        <dbReference type="ARBA" id="ARBA00023306"/>
    </source>
</evidence>
<keyword evidence="7" id="KW-0812">Transmembrane</keyword>
<dbReference type="PANTHER" id="PTHR18937:SF12">
    <property type="entry name" value="STRUCTURAL MAINTENANCE OF CHROMOSOMES PROTEIN"/>
    <property type="match status" value="1"/>
</dbReference>
<dbReference type="PANTHER" id="PTHR18937">
    <property type="entry name" value="STRUCTURAL MAINTENANCE OF CHROMOSOMES SMC FAMILY MEMBER"/>
    <property type="match status" value="1"/>
</dbReference>
<evidence type="ECO:0000313" key="8">
    <source>
        <dbReference type="EMBL" id="KAG5531922.1"/>
    </source>
</evidence>
<evidence type="ECO:0000256" key="7">
    <source>
        <dbReference type="SAM" id="Phobius"/>
    </source>
</evidence>
<evidence type="ECO:0000256" key="1">
    <source>
        <dbReference type="ARBA" id="ARBA00022618"/>
    </source>
</evidence>
<evidence type="ECO:0000313" key="9">
    <source>
        <dbReference type="Proteomes" id="UP000823749"/>
    </source>
</evidence>
<feature type="region of interest" description="Disordered" evidence="6">
    <location>
        <begin position="211"/>
        <end position="245"/>
    </location>
</feature>
<keyword evidence="5" id="KW-0175">Coiled coil</keyword>
<feature type="transmembrane region" description="Helical" evidence="7">
    <location>
        <begin position="336"/>
        <end position="359"/>
    </location>
</feature>
<dbReference type="GO" id="GO:0008278">
    <property type="term" value="C:cohesin complex"/>
    <property type="evidence" value="ECO:0007669"/>
    <property type="project" value="TreeGrafter"/>
</dbReference>
<keyword evidence="7" id="KW-1133">Transmembrane helix</keyword>
<proteinExistence type="predicted"/>
<name>A0AAV6IU38_9ERIC</name>
<evidence type="ECO:0000256" key="5">
    <source>
        <dbReference type="SAM" id="Coils"/>
    </source>
</evidence>
<keyword evidence="7" id="KW-0472">Membrane</keyword>
<feature type="transmembrane region" description="Helical" evidence="7">
    <location>
        <begin position="365"/>
        <end position="389"/>
    </location>
</feature>